<organism evidence="1 2">
    <name type="scientific">Pyrococcus horikoshii (strain ATCC 700860 / DSM 12428 / JCM 9974 / NBRC 100139 / OT-3)</name>
    <dbReference type="NCBI Taxonomy" id="70601"/>
    <lineage>
        <taxon>Archaea</taxon>
        <taxon>Methanobacteriati</taxon>
        <taxon>Methanobacteriota</taxon>
        <taxon>Thermococci</taxon>
        <taxon>Thermococcales</taxon>
        <taxon>Thermococcaceae</taxon>
        <taxon>Pyrococcus</taxon>
    </lineage>
</organism>
<dbReference type="eggNOG" id="arCOG03422">
    <property type="taxonomic scope" value="Archaea"/>
</dbReference>
<dbReference type="KEGG" id="pho:PH0544"/>
<evidence type="ECO:0008006" key="3">
    <source>
        <dbReference type="Google" id="ProtNLM"/>
    </source>
</evidence>
<reference evidence="1 2" key="1">
    <citation type="journal article" date="1998" name="DNA Res.">
        <title>Complete sequence and gene organization of the genome of a hyper-thermophilic archaebacterium, Pyrococcus horikoshii OT3.</title>
        <authorList>
            <person name="Kawarabayasi Y."/>
            <person name="Sawada M."/>
            <person name="Horikawa H."/>
            <person name="Haikawa Y."/>
            <person name="Hino Y."/>
            <person name="Yamamoto S."/>
            <person name="Sekine M."/>
            <person name="Baba S."/>
            <person name="Kosugi H."/>
            <person name="Hosoyama A."/>
            <person name="Nagai Y."/>
            <person name="Sakai M."/>
            <person name="Ogura K."/>
            <person name="Otuka R."/>
            <person name="Nakazawa H."/>
            <person name="Takamiya M."/>
            <person name="Ohfuku Y."/>
            <person name="Funahashi T."/>
            <person name="Tanaka T."/>
            <person name="Kudoh Y."/>
            <person name="Yamazaki J."/>
            <person name="Kushida N."/>
            <person name="Oguchi A."/>
            <person name="Aoki K."/>
            <person name="Nakamura Y."/>
            <person name="Robb T.F."/>
            <person name="Horikoshi K."/>
            <person name="Masuchi Y."/>
            <person name="Shizuya H."/>
            <person name="Kikuchi H."/>
        </authorList>
    </citation>
    <scope>NUCLEOTIDE SEQUENCE [LARGE SCALE GENOMIC DNA]</scope>
    <source>
        <strain evidence="2">ATCC 700860 / DSM 12428 / JCM 9974 / NBRC 100139 / OT-3</strain>
    </source>
</reference>
<dbReference type="EnsemblBacteria" id="BAA29633">
    <property type="protein sequence ID" value="BAA29633"/>
    <property type="gene ID" value="BAA29633"/>
</dbReference>
<dbReference type="InterPro" id="IPR010863">
    <property type="entry name" value="EarA-like"/>
</dbReference>
<dbReference type="AlphaFoldDB" id="O58279"/>
<proteinExistence type="predicted"/>
<dbReference type="EMBL" id="BA000001">
    <property type="protein sequence ID" value="BAA29633.1"/>
    <property type="molecule type" value="Genomic_DNA"/>
</dbReference>
<name>O58279_PYRHO</name>
<dbReference type="Pfam" id="PF07381">
    <property type="entry name" value="EarA"/>
    <property type="match status" value="1"/>
</dbReference>
<keyword evidence="2" id="KW-1185">Reference proteome</keyword>
<evidence type="ECO:0000313" key="2">
    <source>
        <dbReference type="Proteomes" id="UP000000752"/>
    </source>
</evidence>
<dbReference type="InterPro" id="IPR036388">
    <property type="entry name" value="WH-like_DNA-bd_sf"/>
</dbReference>
<evidence type="ECO:0000313" key="1">
    <source>
        <dbReference type="EMBL" id="BAA29633.1"/>
    </source>
</evidence>
<accession>O58279</accession>
<dbReference type="STRING" id="70601.gene:9377481"/>
<dbReference type="InterPro" id="IPR036390">
    <property type="entry name" value="WH_DNA-bd_sf"/>
</dbReference>
<gene>
    <name evidence="1" type="ordered locus">PH0544</name>
</gene>
<dbReference type="InterPro" id="IPR011991">
    <property type="entry name" value="ArsR-like_HTH"/>
</dbReference>
<dbReference type="Proteomes" id="UP000000752">
    <property type="component" value="Chromosome"/>
</dbReference>
<dbReference type="PIR" id="D71168">
    <property type="entry name" value="D71168"/>
</dbReference>
<dbReference type="Gene3D" id="1.10.10.10">
    <property type="entry name" value="Winged helix-like DNA-binding domain superfamily/Winged helix DNA-binding domain"/>
    <property type="match status" value="1"/>
</dbReference>
<dbReference type="SUPFAM" id="SSF46785">
    <property type="entry name" value="Winged helix' DNA-binding domain"/>
    <property type="match status" value="1"/>
</dbReference>
<protein>
    <recommendedName>
        <fullName evidence="3">Transcriptional regulator</fullName>
    </recommendedName>
</protein>
<sequence length="135" mass="15672">MPNISTKSLLVLHAILRIGKKYPGWGLMPPVIDPHVLRSLHRSELRRRILQYLYEIYPSATYLSEIARVVGSDPSNVRGALVGLGNRYNGESSLVYLGLVEEIRNNGFKYYRLTEYGKKVVEMLRDYQAYYRKFM</sequence>
<dbReference type="CDD" id="cd00090">
    <property type="entry name" value="HTH_ARSR"/>
    <property type="match status" value="1"/>
</dbReference>